<dbReference type="EMBL" id="BRXY01000306">
    <property type="protein sequence ID" value="GMH85660.1"/>
    <property type="molecule type" value="Genomic_DNA"/>
</dbReference>
<dbReference type="Proteomes" id="UP001165085">
    <property type="component" value="Unassembled WGS sequence"/>
</dbReference>
<proteinExistence type="predicted"/>
<sequence length="178" mass="19725">MLSLLLKSPPPAPLPIRASSLAISGFVISICACVVAVAGLILGIISLVKLYNIQKNVDSSQVDVKRGEKEPEIYQCGDKRYQLLASVWDHETGDFKILYKCLYEVEAKVGSYEKHEYAVSHYSRFRSKFTRVAAREGEGEKGWKGDTTVECKGVGAKVVKGKEGSENEARVGTRKWLR</sequence>
<organism evidence="2 3">
    <name type="scientific">Triparma strigata</name>
    <dbReference type="NCBI Taxonomy" id="1606541"/>
    <lineage>
        <taxon>Eukaryota</taxon>
        <taxon>Sar</taxon>
        <taxon>Stramenopiles</taxon>
        <taxon>Ochrophyta</taxon>
        <taxon>Bolidophyceae</taxon>
        <taxon>Parmales</taxon>
        <taxon>Triparmaceae</taxon>
        <taxon>Triparma</taxon>
    </lineage>
</organism>
<keyword evidence="1" id="KW-0472">Membrane</keyword>
<evidence type="ECO:0000313" key="2">
    <source>
        <dbReference type="EMBL" id="GMH85660.1"/>
    </source>
</evidence>
<evidence type="ECO:0000313" key="3">
    <source>
        <dbReference type="Proteomes" id="UP001165085"/>
    </source>
</evidence>
<dbReference type="AlphaFoldDB" id="A0A9W7BGD0"/>
<keyword evidence="1" id="KW-0812">Transmembrane</keyword>
<comment type="caution">
    <text evidence="2">The sequence shown here is derived from an EMBL/GenBank/DDBJ whole genome shotgun (WGS) entry which is preliminary data.</text>
</comment>
<protein>
    <submittedName>
        <fullName evidence="2">Uncharacterized protein</fullName>
    </submittedName>
</protein>
<dbReference type="PROSITE" id="PS51257">
    <property type="entry name" value="PROKAR_LIPOPROTEIN"/>
    <property type="match status" value="1"/>
</dbReference>
<keyword evidence="3" id="KW-1185">Reference proteome</keyword>
<keyword evidence="1" id="KW-1133">Transmembrane helix</keyword>
<gene>
    <name evidence="2" type="ORF">TrST_g3623</name>
</gene>
<name>A0A9W7BGD0_9STRA</name>
<accession>A0A9W7BGD0</accession>
<evidence type="ECO:0000256" key="1">
    <source>
        <dbReference type="SAM" id="Phobius"/>
    </source>
</evidence>
<feature type="transmembrane region" description="Helical" evidence="1">
    <location>
        <begin position="20"/>
        <end position="45"/>
    </location>
</feature>
<reference evidence="3" key="1">
    <citation type="journal article" date="2023" name="Commun. Biol.">
        <title>Genome analysis of Parmales, the sister group of diatoms, reveals the evolutionary specialization of diatoms from phago-mixotrophs to photoautotrophs.</title>
        <authorList>
            <person name="Ban H."/>
            <person name="Sato S."/>
            <person name="Yoshikawa S."/>
            <person name="Yamada K."/>
            <person name="Nakamura Y."/>
            <person name="Ichinomiya M."/>
            <person name="Sato N."/>
            <person name="Blanc-Mathieu R."/>
            <person name="Endo H."/>
            <person name="Kuwata A."/>
            <person name="Ogata H."/>
        </authorList>
    </citation>
    <scope>NUCLEOTIDE SEQUENCE [LARGE SCALE GENOMIC DNA]</scope>
    <source>
        <strain evidence="3">NIES 3701</strain>
    </source>
</reference>